<protein>
    <submittedName>
        <fullName evidence="1">Uncharacterized protein</fullName>
    </submittedName>
</protein>
<dbReference type="AlphaFoldDB" id="A0AAN0WCF8"/>
<evidence type="ECO:0000313" key="2">
    <source>
        <dbReference type="Proteomes" id="UP000032024"/>
    </source>
</evidence>
<evidence type="ECO:0000313" key="1">
    <source>
        <dbReference type="EMBL" id="AJO23670.1"/>
    </source>
</evidence>
<organism evidence="1 2">
    <name type="scientific">Heyndrickxia coagulans</name>
    <name type="common">Weizmannia coagulans</name>
    <dbReference type="NCBI Taxonomy" id="1398"/>
    <lineage>
        <taxon>Bacteria</taxon>
        <taxon>Bacillati</taxon>
        <taxon>Bacillota</taxon>
        <taxon>Bacilli</taxon>
        <taxon>Bacillales</taxon>
        <taxon>Bacillaceae</taxon>
        <taxon>Heyndrickxia</taxon>
    </lineage>
</organism>
<proteinExistence type="predicted"/>
<gene>
    <name evidence="1" type="ORF">SB48_HM08orf04595</name>
</gene>
<accession>A0AAN0WCF8</accession>
<dbReference type="Proteomes" id="UP000032024">
    <property type="component" value="Chromosome"/>
</dbReference>
<keyword evidence="2" id="KW-1185">Reference proteome</keyword>
<dbReference type="EMBL" id="CP010525">
    <property type="protein sequence ID" value="AJO23670.1"/>
    <property type="molecule type" value="Genomic_DNA"/>
</dbReference>
<sequence length="50" mass="6106">MMVLQRNWRNITGRKKRQEHSCYLTFCMIQEEARSVQGLSPFSMKRLFIR</sequence>
<name>A0AAN0WCF8_HEYCO</name>
<reference evidence="2" key="1">
    <citation type="submission" date="2015-01" db="EMBL/GenBank/DDBJ databases">
        <title>Comparative genome analysis of Bacillus coagulans HM-08, Clostridium butyricum HM-68, Bacillus subtilis HM-66 and Bacillus paralicheniformis BL-09.</title>
        <authorList>
            <person name="Zhang H."/>
        </authorList>
    </citation>
    <scope>NUCLEOTIDE SEQUENCE [LARGE SCALE GENOMIC DNA]</scope>
    <source>
        <strain evidence="2">HM-08</strain>
    </source>
</reference>